<accession>A0ABP7EXQ3</accession>
<dbReference type="Proteomes" id="UP001499884">
    <property type="component" value="Unassembled WGS sequence"/>
</dbReference>
<gene>
    <name evidence="1" type="ORF">GCM10023082_26580</name>
</gene>
<dbReference type="RefSeq" id="WP_345645740.1">
    <property type="nucleotide sequence ID" value="NZ_BAABEP010000014.1"/>
</dbReference>
<reference evidence="2" key="1">
    <citation type="journal article" date="2019" name="Int. J. Syst. Evol. Microbiol.">
        <title>The Global Catalogue of Microorganisms (GCM) 10K type strain sequencing project: providing services to taxonomists for standard genome sequencing and annotation.</title>
        <authorList>
            <consortium name="The Broad Institute Genomics Platform"/>
            <consortium name="The Broad Institute Genome Sequencing Center for Infectious Disease"/>
            <person name="Wu L."/>
            <person name="Ma J."/>
        </authorList>
    </citation>
    <scope>NUCLEOTIDE SEQUENCE [LARGE SCALE GENOMIC DNA]</scope>
    <source>
        <strain evidence="2">JCM 30846</strain>
    </source>
</reference>
<evidence type="ECO:0008006" key="3">
    <source>
        <dbReference type="Google" id="ProtNLM"/>
    </source>
</evidence>
<proteinExistence type="predicted"/>
<sequence length="386" mass="40077">MMPIAPEVLAALGRAVARPYYAEWSNDGGVTWTRCGLSAGSAQVTADRTADVRYTAQAELTGAPRGRSGINALTTSVRLWQGIQLPRRDPVFFAAGRYTVTRTGRGKPGTIPVELDGLEDDLRAASFPVARTVGPGRARALVEQLVGEALPGTPVSWRPGINPDTAVPAIAAATDRWGVLSSGTDATGAGTGIATALAGEIWVDARGVVCVGPVPSLADPVVWRIGRGLGGALIEPTPEDTRDGLANVWVVSSDGGDGSPTIGPVFAWDNDPNSLTYAGPDPVGDPAAPQRLGLYGVRVRVQTYSSPLITTYPQGTQVAAAKLADSLGVQSTLTLTAACNPASEPGDLVEVETDPGVWEPHLLDSLSYTLGAASMSCTTRTTTRRL</sequence>
<keyword evidence="2" id="KW-1185">Reference proteome</keyword>
<name>A0ABP7EXQ3_9ACTN</name>
<evidence type="ECO:0000313" key="2">
    <source>
        <dbReference type="Proteomes" id="UP001499884"/>
    </source>
</evidence>
<evidence type="ECO:0000313" key="1">
    <source>
        <dbReference type="EMBL" id="GAA3727292.1"/>
    </source>
</evidence>
<organism evidence="1 2">
    <name type="scientific">Streptomyces tremellae</name>
    <dbReference type="NCBI Taxonomy" id="1124239"/>
    <lineage>
        <taxon>Bacteria</taxon>
        <taxon>Bacillati</taxon>
        <taxon>Actinomycetota</taxon>
        <taxon>Actinomycetes</taxon>
        <taxon>Kitasatosporales</taxon>
        <taxon>Streptomycetaceae</taxon>
        <taxon>Streptomyces</taxon>
    </lineage>
</organism>
<protein>
    <recommendedName>
        <fullName evidence="3">Phage tail protein</fullName>
    </recommendedName>
</protein>
<dbReference type="EMBL" id="BAABEP010000014">
    <property type="protein sequence ID" value="GAA3727292.1"/>
    <property type="molecule type" value="Genomic_DNA"/>
</dbReference>
<comment type="caution">
    <text evidence="1">The sequence shown here is derived from an EMBL/GenBank/DDBJ whole genome shotgun (WGS) entry which is preliminary data.</text>
</comment>